<feature type="transmembrane region" description="Helical" evidence="1">
    <location>
        <begin position="55"/>
        <end position="74"/>
    </location>
</feature>
<keyword evidence="1" id="KW-0472">Membrane</keyword>
<feature type="transmembrane region" description="Helical" evidence="1">
    <location>
        <begin position="129"/>
        <end position="148"/>
    </location>
</feature>
<dbReference type="AlphaFoldDB" id="A0A6J7CVL3"/>
<accession>A0A6J7CVL3</accession>
<sequence>MSDLTTATPLGQRILEWTHTTRNVEHLLYGAITIEAVIIGVRYEKIVTTPLALSVAVWEACLGLSVAFFFAFALSRRLASPHALPFGTYLRFLPVILPLILVGIAASLGEVIGDKISPQIDSVTRGADFGIIVLCAVVTWLAALAHELTRPRQLALVAIVVAFMTFVAELKSLLGH</sequence>
<feature type="transmembrane region" description="Helical" evidence="1">
    <location>
        <begin position="154"/>
        <end position="174"/>
    </location>
</feature>
<protein>
    <submittedName>
        <fullName evidence="2">Unannotated protein</fullName>
    </submittedName>
</protein>
<name>A0A6J7CVL3_9ZZZZ</name>
<evidence type="ECO:0000313" key="2">
    <source>
        <dbReference type="EMBL" id="CAB4861986.1"/>
    </source>
</evidence>
<reference evidence="2" key="1">
    <citation type="submission" date="2020-05" db="EMBL/GenBank/DDBJ databases">
        <authorList>
            <person name="Chiriac C."/>
            <person name="Salcher M."/>
            <person name="Ghai R."/>
            <person name="Kavagutti S V."/>
        </authorList>
    </citation>
    <scope>NUCLEOTIDE SEQUENCE</scope>
</reference>
<feature type="transmembrane region" description="Helical" evidence="1">
    <location>
        <begin position="86"/>
        <end position="108"/>
    </location>
</feature>
<keyword evidence="1" id="KW-0812">Transmembrane</keyword>
<proteinExistence type="predicted"/>
<organism evidence="2">
    <name type="scientific">freshwater metagenome</name>
    <dbReference type="NCBI Taxonomy" id="449393"/>
    <lineage>
        <taxon>unclassified sequences</taxon>
        <taxon>metagenomes</taxon>
        <taxon>ecological metagenomes</taxon>
    </lineage>
</organism>
<gene>
    <name evidence="2" type="ORF">UFOPK3401_00295</name>
</gene>
<dbReference type="EMBL" id="CAFBLM010000007">
    <property type="protein sequence ID" value="CAB4861986.1"/>
    <property type="molecule type" value="Genomic_DNA"/>
</dbReference>
<evidence type="ECO:0000256" key="1">
    <source>
        <dbReference type="SAM" id="Phobius"/>
    </source>
</evidence>
<feature type="transmembrane region" description="Helical" evidence="1">
    <location>
        <begin position="26"/>
        <end position="43"/>
    </location>
</feature>
<keyword evidence="1" id="KW-1133">Transmembrane helix</keyword>